<dbReference type="InterPro" id="IPR035906">
    <property type="entry name" value="MetI-like_sf"/>
</dbReference>
<keyword evidence="10" id="KW-1185">Reference proteome</keyword>
<accession>F7NEQ5</accession>
<dbReference type="EMBL" id="AFGF01000017">
    <property type="protein sequence ID" value="EGO65466.1"/>
    <property type="molecule type" value="Genomic_DNA"/>
</dbReference>
<feature type="transmembrane region" description="Helical" evidence="7">
    <location>
        <begin position="91"/>
        <end position="115"/>
    </location>
</feature>
<keyword evidence="4 7" id="KW-0812">Transmembrane</keyword>
<evidence type="ECO:0000256" key="4">
    <source>
        <dbReference type="ARBA" id="ARBA00022692"/>
    </source>
</evidence>
<feature type="domain" description="ABC transmembrane type-1" evidence="8">
    <location>
        <begin position="87"/>
        <end position="277"/>
    </location>
</feature>
<dbReference type="Pfam" id="PF00528">
    <property type="entry name" value="BPD_transp_1"/>
    <property type="match status" value="1"/>
</dbReference>
<keyword evidence="3" id="KW-1003">Cell membrane</keyword>
<dbReference type="PANTHER" id="PTHR43386">
    <property type="entry name" value="OLIGOPEPTIDE TRANSPORT SYSTEM PERMEASE PROTEIN APPC"/>
    <property type="match status" value="1"/>
</dbReference>
<feature type="transmembrane region" description="Helical" evidence="7">
    <location>
        <begin position="200"/>
        <end position="221"/>
    </location>
</feature>
<dbReference type="Proteomes" id="UP000003240">
    <property type="component" value="Unassembled WGS sequence"/>
</dbReference>
<dbReference type="Gene3D" id="1.10.3720.10">
    <property type="entry name" value="MetI-like"/>
    <property type="match status" value="1"/>
</dbReference>
<feature type="transmembrane region" description="Helical" evidence="7">
    <location>
        <begin position="27"/>
        <end position="48"/>
    </location>
</feature>
<evidence type="ECO:0000259" key="8">
    <source>
        <dbReference type="PROSITE" id="PS50928"/>
    </source>
</evidence>
<gene>
    <name evidence="9" type="ORF">ALO_02601</name>
</gene>
<evidence type="ECO:0000256" key="3">
    <source>
        <dbReference type="ARBA" id="ARBA00022475"/>
    </source>
</evidence>
<comment type="similarity">
    <text evidence="7">Belongs to the binding-protein-dependent transport system permease family.</text>
</comment>
<dbReference type="InterPro" id="IPR000515">
    <property type="entry name" value="MetI-like"/>
</dbReference>
<feature type="transmembrane region" description="Helical" evidence="7">
    <location>
        <begin position="136"/>
        <end position="159"/>
    </location>
</feature>
<dbReference type="GO" id="GO:0055085">
    <property type="term" value="P:transmembrane transport"/>
    <property type="evidence" value="ECO:0007669"/>
    <property type="project" value="InterPro"/>
</dbReference>
<evidence type="ECO:0000256" key="7">
    <source>
        <dbReference type="RuleBase" id="RU363032"/>
    </source>
</evidence>
<evidence type="ECO:0000256" key="5">
    <source>
        <dbReference type="ARBA" id="ARBA00022989"/>
    </source>
</evidence>
<dbReference type="PANTHER" id="PTHR43386:SF23">
    <property type="entry name" value="ABC TRANSPORTER"/>
    <property type="match status" value="1"/>
</dbReference>
<comment type="subcellular location">
    <subcellularLocation>
        <location evidence="1 7">Cell membrane</location>
        <topology evidence="1 7">Multi-pass membrane protein</topology>
    </subcellularLocation>
</comment>
<keyword evidence="2 7" id="KW-0813">Transport</keyword>
<keyword evidence="6 7" id="KW-0472">Membrane</keyword>
<evidence type="ECO:0000313" key="9">
    <source>
        <dbReference type="EMBL" id="EGO65466.1"/>
    </source>
</evidence>
<dbReference type="AlphaFoldDB" id="F7NEQ5"/>
<reference evidence="9 10" key="1">
    <citation type="journal article" date="2011" name="EMBO J.">
        <title>Structural diversity of bacterial flagellar motors.</title>
        <authorList>
            <person name="Chen S."/>
            <person name="Beeby M."/>
            <person name="Murphy G.E."/>
            <person name="Leadbetter J.R."/>
            <person name="Hendrixson D.R."/>
            <person name="Briegel A."/>
            <person name="Li Z."/>
            <person name="Shi J."/>
            <person name="Tocheva E.I."/>
            <person name="Muller A."/>
            <person name="Dobro M.J."/>
            <person name="Jensen G.J."/>
        </authorList>
    </citation>
    <scope>NUCLEOTIDE SEQUENCE [LARGE SCALE GENOMIC DNA]</scope>
    <source>
        <strain evidence="9 10">DSM 6540</strain>
    </source>
</reference>
<dbReference type="RefSeq" id="WP_004092520.1">
    <property type="nucleotide sequence ID" value="NZ_AFGF01000017.1"/>
</dbReference>
<evidence type="ECO:0000313" key="10">
    <source>
        <dbReference type="Proteomes" id="UP000003240"/>
    </source>
</evidence>
<dbReference type="PROSITE" id="PS50928">
    <property type="entry name" value="ABC_TM1"/>
    <property type="match status" value="1"/>
</dbReference>
<proteinExistence type="inferred from homology"/>
<feature type="transmembrane region" description="Helical" evidence="7">
    <location>
        <begin position="254"/>
        <end position="276"/>
    </location>
</feature>
<dbReference type="OrthoDB" id="9797472at2"/>
<feature type="transmembrane region" description="Helical" evidence="7">
    <location>
        <begin position="228"/>
        <end position="248"/>
    </location>
</feature>
<protein>
    <submittedName>
        <fullName evidence="9">Binding-protein-dependent transporters inner membrane component</fullName>
    </submittedName>
</protein>
<dbReference type="InterPro" id="IPR050366">
    <property type="entry name" value="BP-dependent_transpt_permease"/>
</dbReference>
<dbReference type="SUPFAM" id="SSF161098">
    <property type="entry name" value="MetI-like"/>
    <property type="match status" value="1"/>
</dbReference>
<evidence type="ECO:0000256" key="6">
    <source>
        <dbReference type="ARBA" id="ARBA00023136"/>
    </source>
</evidence>
<comment type="caution">
    <text evidence="9">The sequence shown here is derived from an EMBL/GenBank/DDBJ whole genome shotgun (WGS) entry which is preliminary data.</text>
</comment>
<sequence length="291" mass="31672">MDNSFASRFCHAGHAKKLFRLNRRTQTLVFLCLATLFIVIVAAAGVLMPPQAYAPDYSAQKLIPSLSHPFGTDYLGRDMFFRTVKGLSTSILIGLLAAACSSGIALTLGILSAVAGGKVDKAINWLVDLCMGMPHIIMLMLISFMLGRGTSGVIIGVALTHWPNLTRVIRAEVLQVNSAQYVAASRKLGKGSWWIARKHMIPHVLPQYIVGLILLFPHAILHEAAITFLGYGLPLDMPAVGVILAEAMKHLVTGMWWLAFFPGLALLGTVLMFDLIGDHLRTILDPHSAHE</sequence>
<name>F7NEQ5_9FIRM</name>
<dbReference type="eggNOG" id="COG1173">
    <property type="taxonomic scope" value="Bacteria"/>
</dbReference>
<evidence type="ECO:0000256" key="1">
    <source>
        <dbReference type="ARBA" id="ARBA00004651"/>
    </source>
</evidence>
<dbReference type="CDD" id="cd06261">
    <property type="entry name" value="TM_PBP2"/>
    <property type="match status" value="1"/>
</dbReference>
<evidence type="ECO:0000256" key="2">
    <source>
        <dbReference type="ARBA" id="ARBA00022448"/>
    </source>
</evidence>
<dbReference type="GO" id="GO:0005886">
    <property type="term" value="C:plasma membrane"/>
    <property type="evidence" value="ECO:0007669"/>
    <property type="project" value="UniProtKB-SubCell"/>
</dbReference>
<keyword evidence="5 7" id="KW-1133">Transmembrane helix</keyword>
<dbReference type="STRING" id="1009370.ALO_02601"/>
<organism evidence="9 10">
    <name type="scientific">Acetonema longum DSM 6540</name>
    <dbReference type="NCBI Taxonomy" id="1009370"/>
    <lineage>
        <taxon>Bacteria</taxon>
        <taxon>Bacillati</taxon>
        <taxon>Bacillota</taxon>
        <taxon>Negativicutes</taxon>
        <taxon>Acetonemataceae</taxon>
        <taxon>Acetonema</taxon>
    </lineage>
</organism>